<dbReference type="InterPro" id="IPR000757">
    <property type="entry name" value="Beta-glucanase-like"/>
</dbReference>
<dbReference type="PANTHER" id="PTHR10963">
    <property type="entry name" value="GLYCOSYL HYDROLASE-RELATED"/>
    <property type="match status" value="1"/>
</dbReference>
<gene>
    <name evidence="4" type="ORF">FW778_16060</name>
</gene>
<dbReference type="SUPFAM" id="SSF49899">
    <property type="entry name" value="Concanavalin A-like lectins/glucanases"/>
    <property type="match status" value="1"/>
</dbReference>
<comment type="similarity">
    <text evidence="1">Belongs to the glycosyl hydrolase 16 family.</text>
</comment>
<dbReference type="InterPro" id="IPR050546">
    <property type="entry name" value="Glycosyl_Hydrlase_16"/>
</dbReference>
<protein>
    <submittedName>
        <fullName evidence="4">Glycoside hydrolase family 16 protein</fullName>
    </submittedName>
</protein>
<dbReference type="PANTHER" id="PTHR10963:SF55">
    <property type="entry name" value="GLYCOSIDE HYDROLASE FAMILY 16 PROTEIN"/>
    <property type="match status" value="1"/>
</dbReference>
<dbReference type="GO" id="GO:0004553">
    <property type="term" value="F:hydrolase activity, hydrolyzing O-glycosyl compounds"/>
    <property type="evidence" value="ECO:0007669"/>
    <property type="project" value="InterPro"/>
</dbReference>
<evidence type="ECO:0000313" key="5">
    <source>
        <dbReference type="Proteomes" id="UP000326903"/>
    </source>
</evidence>
<dbReference type="Gene3D" id="2.60.120.200">
    <property type="match status" value="1"/>
</dbReference>
<evidence type="ECO:0000259" key="3">
    <source>
        <dbReference type="PROSITE" id="PS51762"/>
    </source>
</evidence>
<proteinExistence type="inferred from homology"/>
<feature type="domain" description="GH16" evidence="3">
    <location>
        <begin position="18"/>
        <end position="269"/>
    </location>
</feature>
<evidence type="ECO:0000256" key="1">
    <source>
        <dbReference type="ARBA" id="ARBA00006865"/>
    </source>
</evidence>
<dbReference type="GO" id="GO:0005975">
    <property type="term" value="P:carbohydrate metabolic process"/>
    <property type="evidence" value="ECO:0007669"/>
    <property type="project" value="InterPro"/>
</dbReference>
<keyword evidence="5" id="KW-1185">Reference proteome</keyword>
<dbReference type="InterPro" id="IPR013320">
    <property type="entry name" value="ConA-like_dom_sf"/>
</dbReference>
<evidence type="ECO:0000256" key="2">
    <source>
        <dbReference type="SAM" id="SignalP"/>
    </source>
</evidence>
<name>A0A5J5ICX4_9BACT</name>
<keyword evidence="2" id="KW-0732">Signal</keyword>
<dbReference type="PROSITE" id="PS51762">
    <property type="entry name" value="GH16_2"/>
    <property type="match status" value="1"/>
</dbReference>
<comment type="caution">
    <text evidence="4">The sequence shown here is derived from an EMBL/GenBank/DDBJ whole genome shotgun (WGS) entry which is preliminary data.</text>
</comment>
<feature type="chain" id="PRO_5023875172" evidence="2">
    <location>
        <begin position="24"/>
        <end position="269"/>
    </location>
</feature>
<dbReference type="AlphaFoldDB" id="A0A5J5ICX4"/>
<keyword evidence="4" id="KW-0378">Hydrolase</keyword>
<evidence type="ECO:0000313" key="4">
    <source>
        <dbReference type="EMBL" id="KAA9037607.1"/>
    </source>
</evidence>
<feature type="signal peptide" evidence="2">
    <location>
        <begin position="1"/>
        <end position="23"/>
    </location>
</feature>
<sequence length="269" mass="29834">MIKYYLNAGLLCFFIMTSSLKNATFHKQSSAAKSTTSFSDTTLVWSDEFNTDGTPDPAKWGYDIGNGSDGWGNHELEYYTSRPENAIVKNGCLKLTARKENYNGQAYTSARLLSKDKFSFTYGKVNIRAKFPAAVGTWPALWLLGSNIGTVNWPACGEIDIAEQRGSELNKIYGTLHYPGLPGSGNGSTKMISDATTAFHKYTLDWFADSIKISVDDVPYFVTANNKRLPFDHDFFVIFNIAVGGEFGGNVDPAFTTDSMLIDYVRIYK</sequence>
<organism evidence="4 5">
    <name type="scientific">Ginsengibacter hankyongi</name>
    <dbReference type="NCBI Taxonomy" id="2607284"/>
    <lineage>
        <taxon>Bacteria</taxon>
        <taxon>Pseudomonadati</taxon>
        <taxon>Bacteroidota</taxon>
        <taxon>Chitinophagia</taxon>
        <taxon>Chitinophagales</taxon>
        <taxon>Chitinophagaceae</taxon>
        <taxon>Ginsengibacter</taxon>
    </lineage>
</organism>
<dbReference type="RefSeq" id="WP_150415842.1">
    <property type="nucleotide sequence ID" value="NZ_VYQF01000005.1"/>
</dbReference>
<dbReference type="CDD" id="cd08023">
    <property type="entry name" value="GH16_laminarinase_like"/>
    <property type="match status" value="1"/>
</dbReference>
<dbReference type="Pfam" id="PF00722">
    <property type="entry name" value="Glyco_hydro_16"/>
    <property type="match status" value="1"/>
</dbReference>
<accession>A0A5J5ICX4</accession>
<reference evidence="4 5" key="1">
    <citation type="submission" date="2019-09" db="EMBL/GenBank/DDBJ databases">
        <title>Draft genome sequence of Ginsengibacter sp. BR5-29.</title>
        <authorList>
            <person name="Im W.-T."/>
        </authorList>
    </citation>
    <scope>NUCLEOTIDE SEQUENCE [LARGE SCALE GENOMIC DNA]</scope>
    <source>
        <strain evidence="4 5">BR5-29</strain>
    </source>
</reference>
<dbReference type="EMBL" id="VYQF01000005">
    <property type="protein sequence ID" value="KAA9037607.1"/>
    <property type="molecule type" value="Genomic_DNA"/>
</dbReference>
<dbReference type="Proteomes" id="UP000326903">
    <property type="component" value="Unassembled WGS sequence"/>
</dbReference>